<evidence type="ECO:0000313" key="3">
    <source>
        <dbReference type="Proteomes" id="UP000324974"/>
    </source>
</evidence>
<dbReference type="OrthoDB" id="9883890at2"/>
<keyword evidence="3" id="KW-1185">Reference proteome</keyword>
<gene>
    <name evidence="2" type="ORF">PX52LOC_05671</name>
</gene>
<dbReference type="Proteomes" id="UP000324974">
    <property type="component" value="Chromosome"/>
</dbReference>
<reference evidence="3" key="1">
    <citation type="submission" date="2019-08" db="EMBL/GenBank/DDBJ databases">
        <title>Limnoglobus roseus gen. nov., sp. nov., a novel freshwater planctomycete with a giant genome from the family Gemmataceae.</title>
        <authorList>
            <person name="Kulichevskaya I.S."/>
            <person name="Naumoff D.G."/>
            <person name="Miroshnikov K."/>
            <person name="Ivanova A."/>
            <person name="Philippov D.A."/>
            <person name="Hakobyan A."/>
            <person name="Rijpstra I.C."/>
            <person name="Sinninghe Damste J.S."/>
            <person name="Liesack W."/>
            <person name="Dedysh S.N."/>
        </authorList>
    </citation>
    <scope>NUCLEOTIDE SEQUENCE [LARGE SCALE GENOMIC DNA]</scope>
    <source>
        <strain evidence="3">PX52</strain>
    </source>
</reference>
<feature type="signal peptide" evidence="1">
    <location>
        <begin position="1"/>
        <end position="17"/>
    </location>
</feature>
<proteinExistence type="predicted"/>
<dbReference type="AlphaFoldDB" id="A0A5C1AP49"/>
<dbReference type="EMBL" id="CP042425">
    <property type="protein sequence ID" value="QEL18638.1"/>
    <property type="molecule type" value="Genomic_DNA"/>
</dbReference>
<evidence type="ECO:0000313" key="2">
    <source>
        <dbReference type="EMBL" id="QEL18638.1"/>
    </source>
</evidence>
<feature type="chain" id="PRO_5022734897" description="Tetratricopeptide repeat protein" evidence="1">
    <location>
        <begin position="18"/>
        <end position="190"/>
    </location>
</feature>
<dbReference type="RefSeq" id="WP_149113119.1">
    <property type="nucleotide sequence ID" value="NZ_CP042425.1"/>
</dbReference>
<organism evidence="2 3">
    <name type="scientific">Limnoglobus roseus</name>
    <dbReference type="NCBI Taxonomy" id="2598579"/>
    <lineage>
        <taxon>Bacteria</taxon>
        <taxon>Pseudomonadati</taxon>
        <taxon>Planctomycetota</taxon>
        <taxon>Planctomycetia</taxon>
        <taxon>Gemmatales</taxon>
        <taxon>Gemmataceae</taxon>
        <taxon>Limnoglobus</taxon>
    </lineage>
</organism>
<name>A0A5C1AP49_9BACT</name>
<keyword evidence="1" id="KW-0732">Signal</keyword>
<protein>
    <recommendedName>
        <fullName evidence="4">Tetratricopeptide repeat protein</fullName>
    </recommendedName>
</protein>
<evidence type="ECO:0000256" key="1">
    <source>
        <dbReference type="SAM" id="SignalP"/>
    </source>
</evidence>
<dbReference type="KEGG" id="lrs:PX52LOC_05671"/>
<dbReference type="SUPFAM" id="SSF81901">
    <property type="entry name" value="HCP-like"/>
    <property type="match status" value="1"/>
</dbReference>
<evidence type="ECO:0008006" key="4">
    <source>
        <dbReference type="Google" id="ProtNLM"/>
    </source>
</evidence>
<accession>A0A5C1AP49</accession>
<sequence>MLRALVALLVALLVATAAPVPKGGGKSPVWKFGAYEYALPTWWGSVDADVPKDLKDWKDVSAYLHMKYGQDTGTKDTWKSALKAWAIYDRRSDGFPVYLAHCHKCGGEVQRAADIYAALYKLADTRKDKREWYQAYLAYCAGGCYELLKDTDEAATWYGRSAEHVGNRDQAIDYYAKESAKKAKELRAKK</sequence>